<evidence type="ECO:0000313" key="2">
    <source>
        <dbReference type="Proteomes" id="UP001187531"/>
    </source>
</evidence>
<dbReference type="InterPro" id="IPR050951">
    <property type="entry name" value="Retrovirus_Pol_polyprotein"/>
</dbReference>
<dbReference type="CDD" id="cd01647">
    <property type="entry name" value="RT_LTR"/>
    <property type="match status" value="1"/>
</dbReference>
<dbReference type="PANTHER" id="PTHR37984:SF7">
    <property type="entry name" value="INTEGRASE CATALYTIC DOMAIN-CONTAINING PROTEIN"/>
    <property type="match status" value="1"/>
</dbReference>
<organism evidence="1 2">
    <name type="scientific">Artemia franciscana</name>
    <name type="common">Brine shrimp</name>
    <name type="synonym">Artemia sanfranciscana</name>
    <dbReference type="NCBI Taxonomy" id="6661"/>
    <lineage>
        <taxon>Eukaryota</taxon>
        <taxon>Metazoa</taxon>
        <taxon>Ecdysozoa</taxon>
        <taxon>Arthropoda</taxon>
        <taxon>Crustacea</taxon>
        <taxon>Branchiopoda</taxon>
        <taxon>Anostraca</taxon>
        <taxon>Artemiidae</taxon>
        <taxon>Artemia</taxon>
    </lineage>
</organism>
<dbReference type="AlphaFoldDB" id="A0AA88L5U2"/>
<evidence type="ECO:0000313" key="1">
    <source>
        <dbReference type="EMBL" id="KAK2718002.1"/>
    </source>
</evidence>
<comment type="caution">
    <text evidence="1">The sequence shown here is derived from an EMBL/GenBank/DDBJ whole genome shotgun (WGS) entry which is preliminary data.</text>
</comment>
<dbReference type="Gene3D" id="3.30.70.270">
    <property type="match status" value="1"/>
</dbReference>
<dbReference type="InterPro" id="IPR043128">
    <property type="entry name" value="Rev_trsase/Diguanyl_cyclase"/>
</dbReference>
<dbReference type="EMBL" id="JAVRJZ010000010">
    <property type="protein sequence ID" value="KAK2718002.1"/>
    <property type="molecule type" value="Genomic_DNA"/>
</dbReference>
<name>A0AA88L5U2_ARTSF</name>
<evidence type="ECO:0008006" key="3">
    <source>
        <dbReference type="Google" id="ProtNLM"/>
    </source>
</evidence>
<sequence>MYVRCVKLKYSTKIDLDKNIDSLLLILKKSQSSVDKTVDLGPVKFIFEIQSLQQTPDQIKITIDNYVNVLEDIGQLPSICKLTLKEGAIPTLQPPKHGPFVLEKKLKARLDRLEQLKVTEKVTKPTDWVNSIVIAEKANGNLQICLGPVDFNKNLKRLHYPMPMFKSITQRCAGAKVFPKLNTTSGFWFMMLDNESSHLTTFNNICGCYQFKRYPFGLNSAQNNFQRKMEEAFKNLDLGLIIDDIVICSTDEKNTLKDSRRFLIVLARKT</sequence>
<dbReference type="Gene3D" id="3.10.10.10">
    <property type="entry name" value="HIV Type 1 Reverse Transcriptase, subunit A, domain 1"/>
    <property type="match status" value="1"/>
</dbReference>
<keyword evidence="2" id="KW-1185">Reference proteome</keyword>
<dbReference type="GO" id="GO:0071897">
    <property type="term" value="P:DNA biosynthetic process"/>
    <property type="evidence" value="ECO:0007669"/>
    <property type="project" value="UniProtKB-ARBA"/>
</dbReference>
<gene>
    <name evidence="1" type="ORF">QYM36_006699</name>
</gene>
<protein>
    <recommendedName>
        <fullName evidence="3">Reverse transcriptase domain-containing protein</fullName>
    </recommendedName>
</protein>
<dbReference type="SUPFAM" id="SSF56672">
    <property type="entry name" value="DNA/RNA polymerases"/>
    <property type="match status" value="1"/>
</dbReference>
<reference evidence="1" key="1">
    <citation type="submission" date="2023-07" db="EMBL/GenBank/DDBJ databases">
        <title>Chromosome-level genome assembly of Artemia franciscana.</title>
        <authorList>
            <person name="Jo E."/>
        </authorList>
    </citation>
    <scope>NUCLEOTIDE SEQUENCE</scope>
    <source>
        <tissue evidence="1">Whole body</tissue>
    </source>
</reference>
<dbReference type="PANTHER" id="PTHR37984">
    <property type="entry name" value="PROTEIN CBG26694"/>
    <property type="match status" value="1"/>
</dbReference>
<proteinExistence type="predicted"/>
<accession>A0AA88L5U2</accession>
<dbReference type="InterPro" id="IPR043502">
    <property type="entry name" value="DNA/RNA_pol_sf"/>
</dbReference>
<dbReference type="Proteomes" id="UP001187531">
    <property type="component" value="Unassembled WGS sequence"/>
</dbReference>